<dbReference type="PANTHER" id="PTHR28597:SF1">
    <property type="entry name" value="VOLTAGE-DEPENDENT CALCIUM CHANNEL BETA SUBUNIT-ASSOCIATED REGULATORY PROTEIN"/>
    <property type="match status" value="1"/>
</dbReference>
<organism evidence="2 3">
    <name type="scientific">Aldrovandia affinis</name>
    <dbReference type="NCBI Taxonomy" id="143900"/>
    <lineage>
        <taxon>Eukaryota</taxon>
        <taxon>Metazoa</taxon>
        <taxon>Chordata</taxon>
        <taxon>Craniata</taxon>
        <taxon>Vertebrata</taxon>
        <taxon>Euteleostomi</taxon>
        <taxon>Actinopterygii</taxon>
        <taxon>Neopterygii</taxon>
        <taxon>Teleostei</taxon>
        <taxon>Notacanthiformes</taxon>
        <taxon>Halosauridae</taxon>
        <taxon>Aldrovandia</taxon>
    </lineage>
</organism>
<proteinExistence type="predicted"/>
<feature type="region of interest" description="Disordered" evidence="1">
    <location>
        <begin position="437"/>
        <end position="461"/>
    </location>
</feature>
<accession>A0AAD7RPB7</accession>
<reference evidence="2" key="1">
    <citation type="journal article" date="2023" name="Science">
        <title>Genome structures resolve the early diversification of teleost fishes.</title>
        <authorList>
            <person name="Parey E."/>
            <person name="Louis A."/>
            <person name="Montfort J."/>
            <person name="Bouchez O."/>
            <person name="Roques C."/>
            <person name="Iampietro C."/>
            <person name="Lluch J."/>
            <person name="Castinel A."/>
            <person name="Donnadieu C."/>
            <person name="Desvignes T."/>
            <person name="Floi Bucao C."/>
            <person name="Jouanno E."/>
            <person name="Wen M."/>
            <person name="Mejri S."/>
            <person name="Dirks R."/>
            <person name="Jansen H."/>
            <person name="Henkel C."/>
            <person name="Chen W.J."/>
            <person name="Zahm M."/>
            <person name="Cabau C."/>
            <person name="Klopp C."/>
            <person name="Thompson A.W."/>
            <person name="Robinson-Rechavi M."/>
            <person name="Braasch I."/>
            <person name="Lecointre G."/>
            <person name="Bobe J."/>
            <person name="Postlethwait J.H."/>
            <person name="Berthelot C."/>
            <person name="Roest Crollius H."/>
            <person name="Guiguen Y."/>
        </authorList>
    </citation>
    <scope>NUCLEOTIDE SEQUENCE</scope>
    <source>
        <strain evidence="2">NC1722</strain>
    </source>
</reference>
<dbReference type="EMBL" id="JAINUG010000206">
    <property type="protein sequence ID" value="KAJ8387785.1"/>
    <property type="molecule type" value="Genomic_DNA"/>
</dbReference>
<evidence type="ECO:0000313" key="2">
    <source>
        <dbReference type="EMBL" id="KAJ8387785.1"/>
    </source>
</evidence>
<dbReference type="GO" id="GO:0005886">
    <property type="term" value="C:plasma membrane"/>
    <property type="evidence" value="ECO:0007669"/>
    <property type="project" value="TreeGrafter"/>
</dbReference>
<feature type="compositionally biased region" description="Basic residues" evidence="1">
    <location>
        <begin position="261"/>
        <end position="274"/>
    </location>
</feature>
<evidence type="ECO:0000256" key="1">
    <source>
        <dbReference type="SAM" id="MobiDB-lite"/>
    </source>
</evidence>
<dbReference type="Proteomes" id="UP001221898">
    <property type="component" value="Unassembled WGS sequence"/>
</dbReference>
<dbReference type="GO" id="GO:0045955">
    <property type="term" value="P:negative regulation of calcium ion-dependent exocytosis"/>
    <property type="evidence" value="ECO:0007669"/>
    <property type="project" value="TreeGrafter"/>
</dbReference>
<dbReference type="InterPro" id="IPR037658">
    <property type="entry name" value="CBARP"/>
</dbReference>
<feature type="region of interest" description="Disordered" evidence="1">
    <location>
        <begin position="191"/>
        <end position="233"/>
    </location>
</feature>
<feature type="compositionally biased region" description="Acidic residues" evidence="1">
    <location>
        <begin position="338"/>
        <end position="351"/>
    </location>
</feature>
<name>A0AAD7RPB7_9TELE</name>
<keyword evidence="3" id="KW-1185">Reference proteome</keyword>
<feature type="compositionally biased region" description="Low complexity" evidence="1">
    <location>
        <begin position="276"/>
        <end position="289"/>
    </location>
</feature>
<feature type="region of interest" description="Disordered" evidence="1">
    <location>
        <begin position="246"/>
        <end position="425"/>
    </location>
</feature>
<gene>
    <name evidence="2" type="ORF">AAFF_G00150860</name>
</gene>
<protein>
    <submittedName>
        <fullName evidence="2">Uncharacterized protein</fullName>
    </submittedName>
</protein>
<feature type="compositionally biased region" description="Gly residues" evidence="1">
    <location>
        <begin position="35"/>
        <end position="47"/>
    </location>
</feature>
<comment type="caution">
    <text evidence="2">The sequence shown here is derived from an EMBL/GenBank/DDBJ whole genome shotgun (WGS) entry which is preliminary data.</text>
</comment>
<feature type="compositionally biased region" description="Basic and acidic residues" evidence="1">
    <location>
        <begin position="105"/>
        <end position="116"/>
    </location>
</feature>
<evidence type="ECO:0000313" key="3">
    <source>
        <dbReference type="Proteomes" id="UP001221898"/>
    </source>
</evidence>
<dbReference type="GO" id="GO:0044325">
    <property type="term" value="F:transmembrane transporter binding"/>
    <property type="evidence" value="ECO:0007669"/>
    <property type="project" value="InterPro"/>
</dbReference>
<sequence>MVGFKRLEVEAVVEASCSGGRGVIGLSPEPQEEGPGLGLGAGPGAGPGCRTESSEPQTLYRDIWTLRASLEQCVSSDQSSNNDRDSDGGDEPEGDGGAEGGAKAGKQDGAESERGAGGDGDSGNRKLLQMDSGYASIEAPCRGPEELRVLGSSAAGARDKTASEKRRYFTSAGRKGTVGESLEARLFEELEDEAGGGGSQETHGPVGWSPYGQMFVPREAAAHPHPHLHRRDYSIDEKTDALFHEFLRHDPQFDQQESPLRPKHRSRVHLRKQWQRSSSTATPACASPRPGAPAHPPTPRRQRQLPAGRLLPRAPAEHRRRPREEPGAPPTRTPPEREQEEEREEEQEEEDRGLSPARTIKEEEDRASGSSPPPASSSDGAPEPPEDGRQAGPPHEPVADERAPPPRSLPPLGGPQTVTAELMDKLAASVEERLYSGLRRPKDSPECAVSVCHASPDHSPV</sequence>
<dbReference type="PANTHER" id="PTHR28597">
    <property type="entry name" value="VOLTAGE-DEPENDENT CALCIUM CHANNEL BETA SUBUNIT-ASSOCIATED REGULATORY PROTEIN"/>
    <property type="match status" value="1"/>
</dbReference>
<feature type="region of interest" description="Disordered" evidence="1">
    <location>
        <begin position="19"/>
        <end position="139"/>
    </location>
</feature>
<dbReference type="GO" id="GO:0030141">
    <property type="term" value="C:secretory granule"/>
    <property type="evidence" value="ECO:0007669"/>
    <property type="project" value="TreeGrafter"/>
</dbReference>
<dbReference type="AlphaFoldDB" id="A0AAD7RPB7"/>